<sequence>MVKFDNKICLLTKHHKENQILPVFGEMWNGELITYDTFDTDSLGSFDGEVKRQLSPRECALKKAHLACELSGLHQGIGSEGSFNGIAGIGNMDEEFIAFVDIVRKIEVVGVARQMVSLQAHNATDLDDAVQFVKHFPSAQAWMTNGTAGIQKGVVGEESLRQALFYEAWPVTITPDFRAMHCPERQQVIKQATRDLIERCKANCPKCDYPGFVFDNTETGLPCELCLLPTNQIKSHTAICAHCHYSEKKAVSETNASSFYCSFCNP</sequence>
<name>A0AA37T323_9ALTE</name>
<evidence type="ECO:0000313" key="2">
    <source>
        <dbReference type="EMBL" id="GLR72656.1"/>
    </source>
</evidence>
<evidence type="ECO:0000259" key="1">
    <source>
        <dbReference type="Pfam" id="PF20376"/>
    </source>
</evidence>
<reference evidence="2" key="1">
    <citation type="journal article" date="2014" name="Int. J. Syst. Evol. Microbiol.">
        <title>Complete genome sequence of Corynebacterium casei LMG S-19264T (=DSM 44701T), isolated from a smear-ripened cheese.</title>
        <authorList>
            <consortium name="US DOE Joint Genome Institute (JGI-PGF)"/>
            <person name="Walter F."/>
            <person name="Albersmeier A."/>
            <person name="Kalinowski J."/>
            <person name="Ruckert C."/>
        </authorList>
    </citation>
    <scope>NUCLEOTIDE SEQUENCE</scope>
    <source>
        <strain evidence="2">NBRC 110023</strain>
    </source>
</reference>
<organism evidence="2 3">
    <name type="scientific">Agaribacter marinus</name>
    <dbReference type="NCBI Taxonomy" id="1431249"/>
    <lineage>
        <taxon>Bacteria</taxon>
        <taxon>Pseudomonadati</taxon>
        <taxon>Pseudomonadota</taxon>
        <taxon>Gammaproteobacteria</taxon>
        <taxon>Alteromonadales</taxon>
        <taxon>Alteromonadaceae</taxon>
        <taxon>Agaribacter</taxon>
    </lineage>
</organism>
<evidence type="ECO:0000313" key="3">
    <source>
        <dbReference type="Proteomes" id="UP001156601"/>
    </source>
</evidence>
<dbReference type="Proteomes" id="UP001156601">
    <property type="component" value="Unassembled WGS sequence"/>
</dbReference>
<proteinExistence type="predicted"/>
<dbReference type="Pfam" id="PF20376">
    <property type="entry name" value="DUF6671"/>
    <property type="match status" value="1"/>
</dbReference>
<protein>
    <recommendedName>
        <fullName evidence="1">DUF6671 domain-containing protein</fullName>
    </recommendedName>
</protein>
<dbReference type="InterPro" id="IPR046612">
    <property type="entry name" value="DUF6671"/>
</dbReference>
<reference evidence="2" key="2">
    <citation type="submission" date="2023-01" db="EMBL/GenBank/DDBJ databases">
        <title>Draft genome sequence of Agaribacter marinus strain NBRC 110023.</title>
        <authorList>
            <person name="Sun Q."/>
            <person name="Mori K."/>
        </authorList>
    </citation>
    <scope>NUCLEOTIDE SEQUENCE</scope>
    <source>
        <strain evidence="2">NBRC 110023</strain>
    </source>
</reference>
<accession>A0AA37T323</accession>
<dbReference type="AlphaFoldDB" id="A0AA37T323"/>
<dbReference type="EMBL" id="BSOT01000011">
    <property type="protein sequence ID" value="GLR72656.1"/>
    <property type="molecule type" value="Genomic_DNA"/>
</dbReference>
<comment type="caution">
    <text evidence="2">The sequence shown here is derived from an EMBL/GenBank/DDBJ whole genome shotgun (WGS) entry which is preliminary data.</text>
</comment>
<gene>
    <name evidence="2" type="ORF">GCM10007852_35640</name>
</gene>
<feature type="domain" description="DUF6671" evidence="1">
    <location>
        <begin position="64"/>
        <end position="266"/>
    </location>
</feature>
<keyword evidence="3" id="KW-1185">Reference proteome</keyword>